<feature type="transmembrane region" description="Helical" evidence="1">
    <location>
        <begin position="74"/>
        <end position="95"/>
    </location>
</feature>
<keyword evidence="1" id="KW-0472">Membrane</keyword>
<keyword evidence="1" id="KW-1133">Transmembrane helix</keyword>
<evidence type="ECO:0000313" key="2">
    <source>
        <dbReference type="EMBL" id="MBQ0908605.1"/>
    </source>
</evidence>
<evidence type="ECO:0008006" key="4">
    <source>
        <dbReference type="Google" id="ProtNLM"/>
    </source>
</evidence>
<protein>
    <recommendedName>
        <fullName evidence="4">Anti-sigma factor</fullName>
    </recommendedName>
</protein>
<gene>
    <name evidence="2" type="ORF">KBJ98_07820</name>
</gene>
<reference evidence="2 3" key="1">
    <citation type="submission" date="2021-04" db="EMBL/GenBank/DDBJ databases">
        <title>Description of novel Flavobacterium sp. F-328.</title>
        <authorList>
            <person name="Saticioglu I.B."/>
        </authorList>
    </citation>
    <scope>NUCLEOTIDE SEQUENCE [LARGE SCALE GENOMIC DNA]</scope>
    <source>
        <strain evidence="2 3">F-328</strain>
    </source>
</reference>
<proteinExistence type="predicted"/>
<comment type="caution">
    <text evidence="2">The sequence shown here is derived from an EMBL/GenBank/DDBJ whole genome shotgun (WGS) entry which is preliminary data.</text>
</comment>
<accession>A0ABS5D3J9</accession>
<dbReference type="EMBL" id="JAGPXB010000005">
    <property type="protein sequence ID" value="MBQ0908605.1"/>
    <property type="molecule type" value="Genomic_DNA"/>
</dbReference>
<organism evidence="2 3">
    <name type="scientific">Flavobacterium erciyesense</name>
    <dbReference type="NCBI Taxonomy" id="2825842"/>
    <lineage>
        <taxon>Bacteria</taxon>
        <taxon>Pseudomonadati</taxon>
        <taxon>Bacteroidota</taxon>
        <taxon>Flavobacteriia</taxon>
        <taxon>Flavobacteriales</taxon>
        <taxon>Flavobacteriaceae</taxon>
        <taxon>Flavobacterium</taxon>
    </lineage>
</organism>
<dbReference type="Proteomes" id="UP000679008">
    <property type="component" value="Unassembled WGS sequence"/>
</dbReference>
<dbReference type="RefSeq" id="WP_210789244.1">
    <property type="nucleotide sequence ID" value="NZ_JAGPXB010000005.1"/>
</dbReference>
<evidence type="ECO:0000313" key="3">
    <source>
        <dbReference type="Proteomes" id="UP000679008"/>
    </source>
</evidence>
<name>A0ABS5D3J9_9FLAO</name>
<sequence length="160" mass="18254">MEWSEVDSLLEKYFNGETSLNEEQQLRDYFSTQVPAPHLQQYQSLFGYFDQAKVEECPKQLPIFRTVKPARNRMLWWSAAASVVVLVGWSTFALLQTNGTEQSDLGTYEDPKVAFEATQKALSMLSSQVNVGIESVQYIEEYQIAKNKVFKKPVAKQQGS</sequence>
<keyword evidence="3" id="KW-1185">Reference proteome</keyword>
<evidence type="ECO:0000256" key="1">
    <source>
        <dbReference type="SAM" id="Phobius"/>
    </source>
</evidence>
<keyword evidence="1" id="KW-0812">Transmembrane</keyword>